<evidence type="ECO:0000259" key="1">
    <source>
        <dbReference type="Pfam" id="PF18813"/>
    </source>
</evidence>
<organism evidence="2 3">
    <name type="scientific">Leuconostoc citreum</name>
    <dbReference type="NCBI Taxonomy" id="33964"/>
    <lineage>
        <taxon>Bacteria</taxon>
        <taxon>Bacillati</taxon>
        <taxon>Bacillota</taxon>
        <taxon>Bacilli</taxon>
        <taxon>Lactobacillales</taxon>
        <taxon>Lactobacillaceae</taxon>
        <taxon>Leuconostoc</taxon>
    </lineage>
</organism>
<gene>
    <name evidence="2" type="ORF">LCIT_19770</name>
</gene>
<comment type="caution">
    <text evidence="2">The sequence shown here is derived from an EMBL/GenBank/DDBJ whole genome shotgun (WGS) entry which is preliminary data.</text>
</comment>
<reference evidence="2 3" key="1">
    <citation type="submission" date="2019-04" db="EMBL/GenBank/DDBJ databases">
        <title>A pseudo-fructophilic Leuconostoc citreum strain F192-5 isolated from peel of satsuma mandarin: the first report for isolation and characterization of strain-dependent fructophilic-like characteristics.</title>
        <authorList>
            <person name="Maeno S."/>
            <person name="Tanizawa Y."/>
            <person name="Kajikawa A."/>
            <person name="Kanesaki Y."/>
            <person name="Kubota E."/>
            <person name="Arita M."/>
            <person name="Leon D."/>
            <person name="Endo A."/>
        </authorList>
    </citation>
    <scope>NUCLEOTIDE SEQUENCE [LARGE SCALE GENOMIC DNA]</scope>
    <source>
        <strain evidence="2 3">F192-5</strain>
    </source>
</reference>
<dbReference type="Proteomes" id="UP000323274">
    <property type="component" value="Unassembled WGS sequence"/>
</dbReference>
<name>A0A5A5U6L3_LEUCI</name>
<dbReference type="EMBL" id="BJJW01000026">
    <property type="protein sequence ID" value="GDZ84735.1"/>
    <property type="molecule type" value="Genomic_DNA"/>
</dbReference>
<feature type="domain" description="Phage-Barnase-EndoU-ColicinE5/D-RelE like nuclease 4" evidence="1">
    <location>
        <begin position="13"/>
        <end position="194"/>
    </location>
</feature>
<evidence type="ECO:0000313" key="2">
    <source>
        <dbReference type="EMBL" id="GDZ84735.1"/>
    </source>
</evidence>
<dbReference type="Pfam" id="PF18813">
    <property type="entry name" value="PBECR4"/>
    <property type="match status" value="1"/>
</dbReference>
<dbReference type="AlphaFoldDB" id="A0A5A5U6L3"/>
<proteinExistence type="predicted"/>
<sequence>MLDSTVPFQISDIRNAYSFIKSLDGRKLVYIYLKNNKLCSLVFYITVYNLLHLTGLSYYNKFDKPGRFIKDLERKRINIDQLGEKPDGSTRLKLVVLPLLEYIVYPGVKVSDNRIVLDGHSFSSSLYVRKSLNIRSAIMLGEDCTNMSQRYLFPESLYNYKSIGSETRKKIGNTCKVLGLFSPSEKDSKLKFMSVYFISEHQGFTSDDILNFMSQVNKKLQ</sequence>
<dbReference type="RefSeq" id="WP_149282322.1">
    <property type="nucleotide sequence ID" value="NZ_BJJW01000026.1"/>
</dbReference>
<evidence type="ECO:0000313" key="3">
    <source>
        <dbReference type="Proteomes" id="UP000323274"/>
    </source>
</evidence>
<dbReference type="InterPro" id="IPR041420">
    <property type="entry name" value="PBECR4"/>
</dbReference>
<protein>
    <recommendedName>
        <fullName evidence="1">Phage-Barnase-EndoU-ColicinE5/D-RelE like nuclease 4 domain-containing protein</fullName>
    </recommendedName>
</protein>
<accession>A0A5A5U6L3</accession>